<dbReference type="PANTHER" id="PTHR11362">
    <property type="entry name" value="PHOSPHATIDYLETHANOLAMINE-BINDING PROTEIN"/>
    <property type="match status" value="1"/>
</dbReference>
<gene>
    <name evidence="2" type="primary">LOC103506685</name>
</gene>
<dbReference type="GeneID" id="103506685"/>
<evidence type="ECO:0000313" key="1">
    <source>
        <dbReference type="Proteomes" id="UP000079169"/>
    </source>
</evidence>
<name>A0A3Q0IMM3_DIACI</name>
<sequence length="138" mass="16191">MPDMYYTSMMIAPDIPTFENSSMRYYLHSLTINILGKDKDKTGEDLVEYMGPAPHAGTGDHRYIWLVFKQPAFLKDVKEPRIKKDSTKGRAQYKWWLFMRHHNLSKPEAATFFYSVHDDHAKAHHEKILKLENDAIFS</sequence>
<dbReference type="PaxDb" id="121845-A0A3Q0IMM3"/>
<dbReference type="AlphaFoldDB" id="A0A3Q0IMM3"/>
<dbReference type="InterPro" id="IPR036610">
    <property type="entry name" value="PEBP-like_sf"/>
</dbReference>
<organism evidence="1 2">
    <name type="scientific">Diaphorina citri</name>
    <name type="common">Asian citrus psyllid</name>
    <dbReference type="NCBI Taxonomy" id="121845"/>
    <lineage>
        <taxon>Eukaryota</taxon>
        <taxon>Metazoa</taxon>
        <taxon>Ecdysozoa</taxon>
        <taxon>Arthropoda</taxon>
        <taxon>Hexapoda</taxon>
        <taxon>Insecta</taxon>
        <taxon>Pterygota</taxon>
        <taxon>Neoptera</taxon>
        <taxon>Paraneoptera</taxon>
        <taxon>Hemiptera</taxon>
        <taxon>Sternorrhyncha</taxon>
        <taxon>Psylloidea</taxon>
        <taxon>Psyllidae</taxon>
        <taxon>Diaphorininae</taxon>
        <taxon>Diaphorina</taxon>
    </lineage>
</organism>
<dbReference type="SUPFAM" id="SSF49777">
    <property type="entry name" value="PEBP-like"/>
    <property type="match status" value="1"/>
</dbReference>
<accession>A0A3Q0IMM3</accession>
<dbReference type="CDD" id="cd00866">
    <property type="entry name" value="PEBP_euk"/>
    <property type="match status" value="1"/>
</dbReference>
<dbReference type="RefSeq" id="XP_026677472.1">
    <property type="nucleotide sequence ID" value="XM_026821671.1"/>
</dbReference>
<reference evidence="2" key="1">
    <citation type="submission" date="2025-08" db="UniProtKB">
        <authorList>
            <consortium name="RefSeq"/>
        </authorList>
    </citation>
    <scope>IDENTIFICATION</scope>
</reference>
<dbReference type="Gene3D" id="3.90.280.10">
    <property type="entry name" value="PEBP-like"/>
    <property type="match status" value="1"/>
</dbReference>
<dbReference type="KEGG" id="dci:103506685"/>
<dbReference type="InterPro" id="IPR035810">
    <property type="entry name" value="PEBP_euk"/>
</dbReference>
<keyword evidence="1" id="KW-1185">Reference proteome</keyword>
<dbReference type="InterPro" id="IPR008914">
    <property type="entry name" value="PEBP"/>
</dbReference>
<dbReference type="PANTHER" id="PTHR11362:SF82">
    <property type="entry name" value="PHOSPHATIDYLETHANOLAMINE-BINDING PROTEIN 4"/>
    <property type="match status" value="1"/>
</dbReference>
<proteinExistence type="predicted"/>
<dbReference type="STRING" id="121845.A0A3Q0IMM3"/>
<protein>
    <submittedName>
        <fullName evidence="2">Protein D2-like</fullName>
    </submittedName>
</protein>
<dbReference type="Pfam" id="PF01161">
    <property type="entry name" value="PBP"/>
    <property type="match status" value="1"/>
</dbReference>
<evidence type="ECO:0000313" key="2">
    <source>
        <dbReference type="RefSeq" id="XP_026677472.1"/>
    </source>
</evidence>
<dbReference type="Proteomes" id="UP000079169">
    <property type="component" value="Unplaced"/>
</dbReference>